<dbReference type="AlphaFoldDB" id="A0A1Q6R5V4"/>
<gene>
    <name evidence="1" type="ORF">BHW43_05045</name>
</gene>
<dbReference type="RefSeq" id="WP_303679746.1">
    <property type="nucleotide sequence ID" value="NZ_MNTG01000027.1"/>
</dbReference>
<protein>
    <submittedName>
        <fullName evidence="1">Uncharacterized protein</fullName>
    </submittedName>
</protein>
<organism evidence="1 2">
    <name type="scientific">Phascolarctobacterium succinatutens</name>
    <dbReference type="NCBI Taxonomy" id="626940"/>
    <lineage>
        <taxon>Bacteria</taxon>
        <taxon>Bacillati</taxon>
        <taxon>Bacillota</taxon>
        <taxon>Negativicutes</taxon>
        <taxon>Acidaminococcales</taxon>
        <taxon>Acidaminococcaceae</taxon>
        <taxon>Phascolarctobacterium</taxon>
    </lineage>
</organism>
<dbReference type="EMBL" id="MNTG01000027">
    <property type="protein sequence ID" value="OLA37765.1"/>
    <property type="molecule type" value="Genomic_DNA"/>
</dbReference>
<reference evidence="1 2" key="1">
    <citation type="journal article" date="2016" name="Nat. Biotechnol.">
        <title>Measurement of bacterial replication rates in microbial communities.</title>
        <authorList>
            <person name="Brown C.T."/>
            <person name="Olm M.R."/>
            <person name="Thomas B.C."/>
            <person name="Banfield J.F."/>
        </authorList>
    </citation>
    <scope>NUCLEOTIDE SEQUENCE [LARGE SCALE GENOMIC DNA]</scope>
    <source>
        <strain evidence="1">46_33</strain>
    </source>
</reference>
<dbReference type="STRING" id="626940.BHW43_05045"/>
<evidence type="ECO:0000313" key="2">
    <source>
        <dbReference type="Proteomes" id="UP000186777"/>
    </source>
</evidence>
<evidence type="ECO:0000313" key="1">
    <source>
        <dbReference type="EMBL" id="OLA37765.1"/>
    </source>
</evidence>
<dbReference type="Proteomes" id="UP000186777">
    <property type="component" value="Unassembled WGS sequence"/>
</dbReference>
<comment type="caution">
    <text evidence="1">The sequence shown here is derived from an EMBL/GenBank/DDBJ whole genome shotgun (WGS) entry which is preliminary data.</text>
</comment>
<name>A0A1Q6R5V4_9FIRM</name>
<proteinExistence type="predicted"/>
<accession>A0A1Q6R5V4</accession>
<sequence length="62" mass="7449">MNASISNTQELKIFLEKAKVDKDYYSIYPDENFYFDTVCYICLKNKIWEIGTFERGLHHHVK</sequence>